<evidence type="ECO:0000259" key="9">
    <source>
        <dbReference type="Pfam" id="PF07962"/>
    </source>
</evidence>
<feature type="compositionally biased region" description="Basic and acidic residues" evidence="8">
    <location>
        <begin position="250"/>
        <end position="269"/>
    </location>
</feature>
<evidence type="ECO:0000256" key="2">
    <source>
        <dbReference type="ARBA" id="ARBA00006075"/>
    </source>
</evidence>
<evidence type="ECO:0000256" key="6">
    <source>
        <dbReference type="ARBA" id="ARBA00023306"/>
    </source>
</evidence>
<comment type="caution">
    <text evidence="10">The sequence shown here is derived from an EMBL/GenBank/DDBJ whole genome shotgun (WGS) entry which is preliminary data.</text>
</comment>
<dbReference type="PANTHER" id="PTHR13220:SF11">
    <property type="entry name" value="TIMELESS-INTERACTING PROTEIN"/>
    <property type="match status" value="1"/>
</dbReference>
<name>A0A0A2VCH2_BEABA</name>
<evidence type="ECO:0000313" key="11">
    <source>
        <dbReference type="Proteomes" id="UP000030106"/>
    </source>
</evidence>
<dbReference type="EMBL" id="ANFO01001156">
    <property type="protein sequence ID" value="KGQ03780.1"/>
    <property type="molecule type" value="Genomic_DNA"/>
</dbReference>
<evidence type="ECO:0000256" key="8">
    <source>
        <dbReference type="SAM" id="MobiDB-lite"/>
    </source>
</evidence>
<evidence type="ECO:0000256" key="5">
    <source>
        <dbReference type="ARBA" id="ARBA00023242"/>
    </source>
</evidence>
<dbReference type="Proteomes" id="UP000030106">
    <property type="component" value="Unassembled WGS sequence"/>
</dbReference>
<keyword evidence="3 7" id="KW-0227">DNA damage</keyword>
<reference evidence="10 11" key="1">
    <citation type="submission" date="2012-10" db="EMBL/GenBank/DDBJ databases">
        <title>Genome sequencing and analysis of entomopathogenic fungi Beauveria bassiana D1-5.</title>
        <authorList>
            <person name="Li Q."/>
            <person name="Wang L."/>
            <person name="Zhang Z."/>
            <person name="Wang Q."/>
            <person name="Ren J."/>
            <person name="Wang M."/>
            <person name="Xu W."/>
            <person name="Wang J."/>
            <person name="Lu Y."/>
            <person name="Du Q."/>
            <person name="Sun Z."/>
        </authorList>
    </citation>
    <scope>NUCLEOTIDE SEQUENCE [LARGE SCALE GENOMIC DNA]</scope>
    <source>
        <strain evidence="10 11">D1-5</strain>
    </source>
</reference>
<dbReference type="eggNOG" id="KOG3004">
    <property type="taxonomic scope" value="Eukaryota"/>
</dbReference>
<dbReference type="GO" id="GO:0006974">
    <property type="term" value="P:DNA damage response"/>
    <property type="evidence" value="ECO:0007669"/>
    <property type="project" value="UniProtKB-KW"/>
</dbReference>
<gene>
    <name evidence="10" type="ORF">BBAD15_g10971</name>
</gene>
<dbReference type="GO" id="GO:0031298">
    <property type="term" value="C:replication fork protection complex"/>
    <property type="evidence" value="ECO:0007669"/>
    <property type="project" value="TreeGrafter"/>
</dbReference>
<keyword evidence="4" id="KW-0236">DNA replication inhibitor</keyword>
<protein>
    <recommendedName>
        <fullName evidence="7">Chromosome segregation in meiosis protein</fullName>
    </recommendedName>
</protein>
<feature type="domain" description="Chromosome segregation in meiosis protein 3" evidence="9">
    <location>
        <begin position="69"/>
        <end position="149"/>
    </location>
</feature>
<evidence type="ECO:0000256" key="1">
    <source>
        <dbReference type="ARBA" id="ARBA00004123"/>
    </source>
</evidence>
<sequence length="322" mass="35283">MPSATKSAARTSGKDKHDELDNYNIEDLSDDPFATPSPPSKNKRKSNDAGLGIDEEVDVQKRPRAPTVKLDEDRLLSDAGIPKLRKRARGLKLKGKGHEFSDMSRLLSFYQLWLDDLYPKARFLDALAMVEKAGHKKRLMTARNEWLNEGRPQSADHALAADDDDPFPLEDDPDTATAVRLPERPSAGRLIQGRAGPGPSTPPRDQHPDDFSEDDDLYNVTPRAGPRPGLTALQPDAPDDDDLDALMAEAQDHDRRPPPAQRAPERGGGDDDDLDDLDDLMAEAEAQDAGPVKSILGNPSASKPAESGWDDDEAALREMEGF</sequence>
<dbReference type="GO" id="GO:0003677">
    <property type="term" value="F:DNA binding"/>
    <property type="evidence" value="ECO:0007669"/>
    <property type="project" value="TreeGrafter"/>
</dbReference>
<dbReference type="InterPro" id="IPR012923">
    <property type="entry name" value="Csm3"/>
</dbReference>
<dbReference type="AlphaFoldDB" id="A0A0A2VCH2"/>
<evidence type="ECO:0000256" key="3">
    <source>
        <dbReference type="ARBA" id="ARBA00022763"/>
    </source>
</evidence>
<proteinExistence type="inferred from homology"/>
<feature type="compositionally biased region" description="Polar residues" evidence="8">
    <location>
        <begin position="1"/>
        <end position="10"/>
    </location>
</feature>
<dbReference type="InterPro" id="IPR040038">
    <property type="entry name" value="TIPIN/Csm3/Swi3"/>
</dbReference>
<dbReference type="HOGENOM" id="CLU_036204_1_0_1"/>
<feature type="compositionally biased region" description="Acidic residues" evidence="8">
    <location>
        <begin position="161"/>
        <end position="174"/>
    </location>
</feature>
<evidence type="ECO:0000256" key="7">
    <source>
        <dbReference type="RuleBase" id="RU366049"/>
    </source>
</evidence>
<keyword evidence="6 7" id="KW-0131">Cell cycle</keyword>
<organism evidence="10 11">
    <name type="scientific">Beauveria bassiana D1-5</name>
    <dbReference type="NCBI Taxonomy" id="1245745"/>
    <lineage>
        <taxon>Eukaryota</taxon>
        <taxon>Fungi</taxon>
        <taxon>Dikarya</taxon>
        <taxon>Ascomycota</taxon>
        <taxon>Pezizomycotina</taxon>
        <taxon>Sordariomycetes</taxon>
        <taxon>Hypocreomycetidae</taxon>
        <taxon>Hypocreales</taxon>
        <taxon>Cordycipitaceae</taxon>
        <taxon>Beauveria</taxon>
    </lineage>
</organism>
<evidence type="ECO:0000256" key="4">
    <source>
        <dbReference type="ARBA" id="ARBA00022880"/>
    </source>
</evidence>
<dbReference type="OrthoDB" id="437078at2759"/>
<comment type="subcellular location">
    <subcellularLocation>
        <location evidence="1 7">Nucleus</location>
    </subcellularLocation>
</comment>
<dbReference type="STRING" id="1245745.A0A0A2VCH2"/>
<comment type="similarity">
    <text evidence="2 7">Belongs to the CSM3 family.</text>
</comment>
<dbReference type="GO" id="GO:0043111">
    <property type="term" value="P:replication fork arrest"/>
    <property type="evidence" value="ECO:0007669"/>
    <property type="project" value="TreeGrafter"/>
</dbReference>
<dbReference type="PANTHER" id="PTHR13220">
    <property type="entry name" value="TIMELESS INTERACTING-RELATED"/>
    <property type="match status" value="1"/>
</dbReference>
<comment type="function">
    <text evidence="7">Plays an important role in the control of DNA replication and the maintenance of replication fork stability.</text>
</comment>
<feature type="region of interest" description="Disordered" evidence="8">
    <location>
        <begin position="1"/>
        <end position="71"/>
    </location>
</feature>
<keyword evidence="5 7" id="KW-0539">Nucleus</keyword>
<feature type="compositionally biased region" description="Acidic residues" evidence="8">
    <location>
        <begin position="270"/>
        <end position="286"/>
    </location>
</feature>
<accession>A0A0A2VCH2</accession>
<dbReference type="GO" id="GO:0000076">
    <property type="term" value="P:DNA replication checkpoint signaling"/>
    <property type="evidence" value="ECO:0007669"/>
    <property type="project" value="UniProtKB-UniRule"/>
</dbReference>
<feature type="region of interest" description="Disordered" evidence="8">
    <location>
        <begin position="156"/>
        <end position="322"/>
    </location>
</feature>
<dbReference type="Pfam" id="PF07962">
    <property type="entry name" value="Swi3"/>
    <property type="match status" value="1"/>
</dbReference>
<dbReference type="GO" id="GO:0031297">
    <property type="term" value="P:replication fork processing"/>
    <property type="evidence" value="ECO:0007669"/>
    <property type="project" value="UniProtKB-UniRule"/>
</dbReference>
<evidence type="ECO:0000313" key="10">
    <source>
        <dbReference type="EMBL" id="KGQ03780.1"/>
    </source>
</evidence>